<dbReference type="InterPro" id="IPR036681">
    <property type="entry name" value="PgpA-like_sf"/>
</dbReference>
<evidence type="ECO:0000259" key="2">
    <source>
        <dbReference type="Pfam" id="PF04608"/>
    </source>
</evidence>
<proteinExistence type="predicted"/>
<organism evidence="3 4">
    <name type="scientific">Mucilaginibacter myungsuensis</name>
    <dbReference type="NCBI Taxonomy" id="649104"/>
    <lineage>
        <taxon>Bacteria</taxon>
        <taxon>Pseudomonadati</taxon>
        <taxon>Bacteroidota</taxon>
        <taxon>Sphingobacteriia</taxon>
        <taxon>Sphingobacteriales</taxon>
        <taxon>Sphingobacteriaceae</taxon>
        <taxon>Mucilaginibacter</taxon>
    </lineage>
</organism>
<keyword evidence="1" id="KW-0472">Membrane</keyword>
<dbReference type="InterPro" id="IPR026037">
    <property type="entry name" value="PgpA"/>
</dbReference>
<gene>
    <name evidence="3" type="ORF">IRJ16_17875</name>
</gene>
<dbReference type="GO" id="GO:0006629">
    <property type="term" value="P:lipid metabolic process"/>
    <property type="evidence" value="ECO:0007669"/>
    <property type="project" value="InterPro"/>
</dbReference>
<dbReference type="PIRSF" id="PIRSF006162">
    <property type="entry name" value="PgpA"/>
    <property type="match status" value="1"/>
</dbReference>
<dbReference type="CDD" id="cd06971">
    <property type="entry name" value="PgpA"/>
    <property type="match status" value="1"/>
</dbReference>
<comment type="caution">
    <text evidence="3">The sequence shown here is derived from an EMBL/GenBank/DDBJ whole genome shotgun (WGS) entry which is preliminary data.</text>
</comment>
<keyword evidence="4" id="KW-1185">Reference proteome</keyword>
<evidence type="ECO:0000313" key="3">
    <source>
        <dbReference type="EMBL" id="MBE9663758.1"/>
    </source>
</evidence>
<dbReference type="PANTHER" id="PTHR36305">
    <property type="entry name" value="PHOSPHATIDYLGLYCEROPHOSPHATASE A"/>
    <property type="match status" value="1"/>
</dbReference>
<feature type="transmembrane region" description="Helical" evidence="1">
    <location>
        <begin position="81"/>
        <end position="106"/>
    </location>
</feature>
<dbReference type="EMBL" id="JADFFL010000007">
    <property type="protein sequence ID" value="MBE9663758.1"/>
    <property type="molecule type" value="Genomic_DNA"/>
</dbReference>
<dbReference type="RefSeq" id="WP_194112999.1">
    <property type="nucleotide sequence ID" value="NZ_JADFFL010000007.1"/>
</dbReference>
<reference evidence="3" key="1">
    <citation type="submission" date="2020-10" db="EMBL/GenBank/DDBJ databases">
        <title>Mucilaginibacter mali sp. nov., isolated from rhizosphere soil of apple orchard.</title>
        <authorList>
            <person name="Lee J.-S."/>
            <person name="Kim H.S."/>
            <person name="Kim J.-S."/>
        </authorList>
    </citation>
    <scope>NUCLEOTIDE SEQUENCE</scope>
    <source>
        <strain evidence="3">KCTC 22746</strain>
    </source>
</reference>
<keyword evidence="1" id="KW-0812">Transmembrane</keyword>
<name>A0A929L199_9SPHI</name>
<protein>
    <submittedName>
        <fullName evidence="3">Phosphatidylglycerophosphatase A</fullName>
    </submittedName>
</protein>
<feature type="domain" description="YutG/PgpA" evidence="2">
    <location>
        <begin position="4"/>
        <end position="144"/>
    </location>
</feature>
<feature type="transmembrane region" description="Helical" evidence="1">
    <location>
        <begin position="40"/>
        <end position="60"/>
    </location>
</feature>
<evidence type="ECO:0000313" key="4">
    <source>
        <dbReference type="Proteomes" id="UP000622475"/>
    </source>
</evidence>
<dbReference type="InterPro" id="IPR007686">
    <property type="entry name" value="YutG/PgpA"/>
</dbReference>
<feature type="transmembrane region" description="Helical" evidence="1">
    <location>
        <begin position="135"/>
        <end position="153"/>
    </location>
</feature>
<dbReference type="Proteomes" id="UP000622475">
    <property type="component" value="Unassembled WGS sequence"/>
</dbReference>
<sequence>MNKLIATWFGIGYIKGGGTIAAAVTCALIWYLWWPTKAGQSHWLFFLLTVLITLLGIYVGDKVERFWGKDSYRVVIDEVSGMMVTMLFVPHNLWLLLAGFILFRFFDMVKPLYIRRLEALPGGTGVMMDDVLAGLYGNIVLQIIIVCFPTILLK</sequence>
<dbReference type="GO" id="GO:0008962">
    <property type="term" value="F:phosphatidylglycerophosphatase activity"/>
    <property type="evidence" value="ECO:0007669"/>
    <property type="project" value="InterPro"/>
</dbReference>
<dbReference type="SUPFAM" id="SSF101307">
    <property type="entry name" value="YutG-like"/>
    <property type="match status" value="1"/>
</dbReference>
<evidence type="ECO:0000256" key="1">
    <source>
        <dbReference type="SAM" id="Phobius"/>
    </source>
</evidence>
<dbReference type="Pfam" id="PF04608">
    <property type="entry name" value="PgpA"/>
    <property type="match status" value="1"/>
</dbReference>
<keyword evidence="1" id="KW-1133">Transmembrane helix</keyword>
<dbReference type="AlphaFoldDB" id="A0A929L199"/>
<dbReference type="PANTHER" id="PTHR36305:SF1">
    <property type="entry name" value="PHOSPHATIDYLGLYCEROPHOSPHATASE A"/>
    <property type="match status" value="1"/>
</dbReference>
<feature type="transmembrane region" description="Helical" evidence="1">
    <location>
        <begin position="12"/>
        <end position="34"/>
    </location>
</feature>
<accession>A0A929L199</accession>